<gene>
    <name evidence="1" type="ORF">OCU04_011582</name>
</gene>
<reference evidence="1" key="1">
    <citation type="submission" date="2022-11" db="EMBL/GenBank/DDBJ databases">
        <title>Genome Resource of Sclerotinia nivalis Strain SnTB1, a Plant Pathogen Isolated from American Ginseng.</title>
        <authorList>
            <person name="Fan S."/>
        </authorList>
    </citation>
    <scope>NUCLEOTIDE SEQUENCE</scope>
    <source>
        <strain evidence="1">SnTB1</strain>
    </source>
</reference>
<dbReference type="AlphaFoldDB" id="A0A9X0AC04"/>
<sequence length="111" mass="12956">MMQPDRFTCIWVKRRGNKIAFEDKLFFYLIWMNKRPHPILPILKVLWILKRGKARTGSRILSSQNASDFEEIPSSPSRYKHNVPAELINIFGQGNASIAFEHEIDATRRSI</sequence>
<accession>A0A9X0AC04</accession>
<evidence type="ECO:0000313" key="1">
    <source>
        <dbReference type="EMBL" id="KAJ8059966.1"/>
    </source>
</evidence>
<protein>
    <submittedName>
        <fullName evidence="1">Uncharacterized protein</fullName>
    </submittedName>
</protein>
<keyword evidence="2" id="KW-1185">Reference proteome</keyword>
<evidence type="ECO:0000313" key="2">
    <source>
        <dbReference type="Proteomes" id="UP001152300"/>
    </source>
</evidence>
<proteinExistence type="predicted"/>
<name>A0A9X0AC04_9HELO</name>
<organism evidence="1 2">
    <name type="scientific">Sclerotinia nivalis</name>
    <dbReference type="NCBI Taxonomy" id="352851"/>
    <lineage>
        <taxon>Eukaryota</taxon>
        <taxon>Fungi</taxon>
        <taxon>Dikarya</taxon>
        <taxon>Ascomycota</taxon>
        <taxon>Pezizomycotina</taxon>
        <taxon>Leotiomycetes</taxon>
        <taxon>Helotiales</taxon>
        <taxon>Sclerotiniaceae</taxon>
        <taxon>Sclerotinia</taxon>
    </lineage>
</organism>
<dbReference type="EMBL" id="JAPEIS010000014">
    <property type="protein sequence ID" value="KAJ8059966.1"/>
    <property type="molecule type" value="Genomic_DNA"/>
</dbReference>
<comment type="caution">
    <text evidence="1">The sequence shown here is derived from an EMBL/GenBank/DDBJ whole genome shotgun (WGS) entry which is preliminary data.</text>
</comment>
<dbReference type="Proteomes" id="UP001152300">
    <property type="component" value="Unassembled WGS sequence"/>
</dbReference>